<dbReference type="RefSeq" id="XP_044545783.1">
    <property type="nucleotide sequence ID" value="XM_044698206.1"/>
</dbReference>
<gene>
    <name evidence="2" type="ORF">C9374_008160</name>
</gene>
<feature type="domain" description="Calcineurin-like phosphoesterase" evidence="1">
    <location>
        <begin position="13"/>
        <end position="207"/>
    </location>
</feature>
<sequence length="307" mass="35113">MCPLNSRPNHKPLKIVQFSDIHYDAFEDPPTLPKHLEKEMIEKVKLEQPDYVVITGDFVHGEVQVSAPKLSREVLKPISNILKEIHADSKMRMFGVLGNHDLHAGQRQLLISVLEREGGVRILDNDFYYNEKDQILLMGLPDYDKDYFNTVMVEHRMKNANIAQCATRIVLSHIPDSADCLLLNKDSKGRCRANLNVQIILSGHTHGGQFRIPGMREGIIAYMFRNLPDSLMNFLLAAIRMSNPVEHWEWSGGMFEKDANSNELHSLREPVLKLSENKTYVNVNRGVGSHFGFRLFCHPEMTVLELE</sequence>
<dbReference type="AlphaFoldDB" id="A0AA88KHT4"/>
<dbReference type="Gene3D" id="3.60.21.10">
    <property type="match status" value="1"/>
</dbReference>
<evidence type="ECO:0000313" key="2">
    <source>
        <dbReference type="EMBL" id="KAG2378521.1"/>
    </source>
</evidence>
<dbReference type="GO" id="GO:0016787">
    <property type="term" value="F:hydrolase activity"/>
    <property type="evidence" value="ECO:0007669"/>
    <property type="project" value="InterPro"/>
</dbReference>
<comment type="caution">
    <text evidence="2">The sequence shown here is derived from an EMBL/GenBank/DDBJ whole genome shotgun (WGS) entry which is preliminary data.</text>
</comment>
<proteinExistence type="predicted"/>
<dbReference type="InterPro" id="IPR029052">
    <property type="entry name" value="Metallo-depent_PP-like"/>
</dbReference>
<dbReference type="PANTHER" id="PTHR31302:SF0">
    <property type="entry name" value="TRANSMEMBRANE PROTEIN WITH METALLOPHOSPHOESTERASE DOMAIN"/>
    <property type="match status" value="1"/>
</dbReference>
<dbReference type="InterPro" id="IPR004843">
    <property type="entry name" value="Calcineurin-like_PHP"/>
</dbReference>
<dbReference type="GeneID" id="68100614"/>
<name>A0AA88KHT4_NAELO</name>
<dbReference type="EMBL" id="PYSW02000032">
    <property type="protein sequence ID" value="KAG2378521.1"/>
    <property type="molecule type" value="Genomic_DNA"/>
</dbReference>
<reference evidence="2 3" key="1">
    <citation type="journal article" date="2018" name="BMC Genomics">
        <title>The genome of Naegleria lovaniensis, the basis for a comparative approach to unravel pathogenicity factors of the human pathogenic amoeba N. fowleri.</title>
        <authorList>
            <person name="Liechti N."/>
            <person name="Schurch N."/>
            <person name="Bruggmann R."/>
            <person name="Wittwer M."/>
        </authorList>
    </citation>
    <scope>NUCLEOTIDE SEQUENCE [LARGE SCALE GENOMIC DNA]</scope>
    <source>
        <strain evidence="2 3">ATCC 30569</strain>
    </source>
</reference>
<evidence type="ECO:0000259" key="1">
    <source>
        <dbReference type="Pfam" id="PF00149"/>
    </source>
</evidence>
<dbReference type="Proteomes" id="UP000816034">
    <property type="component" value="Unassembled WGS sequence"/>
</dbReference>
<dbReference type="InterPro" id="IPR051158">
    <property type="entry name" value="Metallophosphoesterase_sf"/>
</dbReference>
<accession>A0AA88KHT4</accession>
<dbReference type="SUPFAM" id="SSF56300">
    <property type="entry name" value="Metallo-dependent phosphatases"/>
    <property type="match status" value="1"/>
</dbReference>
<evidence type="ECO:0000313" key="3">
    <source>
        <dbReference type="Proteomes" id="UP000816034"/>
    </source>
</evidence>
<protein>
    <recommendedName>
        <fullName evidence="1">Calcineurin-like phosphoesterase domain-containing protein</fullName>
    </recommendedName>
</protein>
<keyword evidence="3" id="KW-1185">Reference proteome</keyword>
<dbReference type="PANTHER" id="PTHR31302">
    <property type="entry name" value="TRANSMEMBRANE PROTEIN WITH METALLOPHOSPHOESTERASE DOMAIN-RELATED"/>
    <property type="match status" value="1"/>
</dbReference>
<organism evidence="2 3">
    <name type="scientific">Naegleria lovaniensis</name>
    <name type="common">Amoeba</name>
    <dbReference type="NCBI Taxonomy" id="51637"/>
    <lineage>
        <taxon>Eukaryota</taxon>
        <taxon>Discoba</taxon>
        <taxon>Heterolobosea</taxon>
        <taxon>Tetramitia</taxon>
        <taxon>Eutetramitia</taxon>
        <taxon>Vahlkampfiidae</taxon>
        <taxon>Naegleria</taxon>
    </lineage>
</organism>
<dbReference type="Pfam" id="PF00149">
    <property type="entry name" value="Metallophos"/>
    <property type="match status" value="1"/>
</dbReference>